<evidence type="ECO:0000256" key="5">
    <source>
        <dbReference type="RuleBase" id="RU365036"/>
    </source>
</evidence>
<dbReference type="AlphaFoldDB" id="B8MSK1"/>
<keyword evidence="5 6" id="KW-0808">Transferase</keyword>
<dbReference type="OMA" id="WMGPENK"/>
<dbReference type="EMBL" id="EQ962660">
    <property type="protein sequence ID" value="EED12081.1"/>
    <property type="molecule type" value="Genomic_DNA"/>
</dbReference>
<evidence type="ECO:0000256" key="1">
    <source>
        <dbReference type="ARBA" id="ARBA00001933"/>
    </source>
</evidence>
<evidence type="ECO:0000256" key="2">
    <source>
        <dbReference type="ARBA" id="ARBA00008954"/>
    </source>
</evidence>
<dbReference type="InterPro" id="IPR015421">
    <property type="entry name" value="PyrdxlP-dep_Trfase_major"/>
</dbReference>
<dbReference type="PhylomeDB" id="B8MSK1"/>
<dbReference type="InterPro" id="IPR015424">
    <property type="entry name" value="PyrdxlP-dep_Trfase"/>
</dbReference>
<comment type="pathway">
    <text evidence="5">Amino-acid biosynthesis; L-proline biosynthesis; L-glutamate 5-semialdehyde from L-ornithine: step 1/1.</text>
</comment>
<dbReference type="VEuPathDB" id="FungiDB:TSTA_001520"/>
<evidence type="ECO:0000313" key="7">
    <source>
        <dbReference type="Proteomes" id="UP000001745"/>
    </source>
</evidence>
<evidence type="ECO:0000313" key="6">
    <source>
        <dbReference type="EMBL" id="EED12081.1"/>
    </source>
</evidence>
<dbReference type="EC" id="2.6.1.13" evidence="5"/>
<dbReference type="RefSeq" id="XP_002487735.1">
    <property type="nucleotide sequence ID" value="XM_002487690.1"/>
</dbReference>
<dbReference type="InterPro" id="IPR015422">
    <property type="entry name" value="PyrdxlP-dep_Trfase_small"/>
</dbReference>
<dbReference type="HOGENOM" id="CLU_016922_10_3_1"/>
<dbReference type="InParanoid" id="B8MSK1"/>
<dbReference type="Pfam" id="PF00202">
    <property type="entry name" value="Aminotran_3"/>
    <property type="match status" value="1"/>
</dbReference>
<keyword evidence="7" id="KW-1185">Reference proteome</keyword>
<comment type="catalytic activity">
    <reaction evidence="5">
        <text>a 2-oxocarboxylate + L-ornithine = L-glutamate 5-semialdehyde + an L-alpha-amino acid</text>
        <dbReference type="Rhea" id="RHEA:13877"/>
        <dbReference type="ChEBI" id="CHEBI:35179"/>
        <dbReference type="ChEBI" id="CHEBI:46911"/>
        <dbReference type="ChEBI" id="CHEBI:58066"/>
        <dbReference type="ChEBI" id="CHEBI:59869"/>
        <dbReference type="EC" id="2.6.1.13"/>
    </reaction>
</comment>
<accession>B8MSK1</accession>
<evidence type="ECO:0000256" key="4">
    <source>
        <dbReference type="RuleBase" id="RU003560"/>
    </source>
</evidence>
<dbReference type="eggNOG" id="KOG1402">
    <property type="taxonomic scope" value="Eukaryota"/>
</dbReference>
<dbReference type="InterPro" id="IPR005814">
    <property type="entry name" value="Aminotrans_3"/>
</dbReference>
<dbReference type="GO" id="GO:0030170">
    <property type="term" value="F:pyridoxal phosphate binding"/>
    <property type="evidence" value="ECO:0007669"/>
    <property type="project" value="InterPro"/>
</dbReference>
<dbReference type="Gene3D" id="3.90.1150.10">
    <property type="entry name" value="Aspartate Aminotransferase, domain 1"/>
    <property type="match status" value="1"/>
</dbReference>
<evidence type="ECO:0000256" key="3">
    <source>
        <dbReference type="ARBA" id="ARBA00022898"/>
    </source>
</evidence>
<dbReference type="Gene3D" id="3.40.640.10">
    <property type="entry name" value="Type I PLP-dependent aspartate aminotransferase-like (Major domain)"/>
    <property type="match status" value="1"/>
</dbReference>
<dbReference type="GO" id="GO:0005737">
    <property type="term" value="C:cytoplasm"/>
    <property type="evidence" value="ECO:0007669"/>
    <property type="project" value="TreeGrafter"/>
</dbReference>
<dbReference type="PIRSF" id="PIRSF000521">
    <property type="entry name" value="Transaminase_4ab_Lys_Orn"/>
    <property type="match status" value="1"/>
</dbReference>
<dbReference type="GO" id="GO:0042802">
    <property type="term" value="F:identical protein binding"/>
    <property type="evidence" value="ECO:0007669"/>
    <property type="project" value="TreeGrafter"/>
</dbReference>
<dbReference type="SUPFAM" id="SSF53383">
    <property type="entry name" value="PLP-dependent transferases"/>
    <property type="match status" value="1"/>
</dbReference>
<comment type="similarity">
    <text evidence="2 4">Belongs to the class-III pyridoxal-phosphate-dependent aminotransferase family.</text>
</comment>
<dbReference type="Proteomes" id="UP000001745">
    <property type="component" value="Unassembled WGS sequence"/>
</dbReference>
<name>B8MSK1_TALSN</name>
<dbReference type="UniPathway" id="UPA00098">
    <property type="reaction ID" value="UER00358"/>
</dbReference>
<proteinExistence type="inferred from homology"/>
<dbReference type="GO" id="GO:0019544">
    <property type="term" value="P:L-arginine catabolic process to L-glutamate"/>
    <property type="evidence" value="ECO:0007669"/>
    <property type="project" value="TreeGrafter"/>
</dbReference>
<organism evidence="6 7">
    <name type="scientific">Talaromyces stipitatus (strain ATCC 10500 / CBS 375.48 / QM 6759 / NRRL 1006)</name>
    <name type="common">Penicillium stipitatum</name>
    <dbReference type="NCBI Taxonomy" id="441959"/>
    <lineage>
        <taxon>Eukaryota</taxon>
        <taxon>Fungi</taxon>
        <taxon>Dikarya</taxon>
        <taxon>Ascomycota</taxon>
        <taxon>Pezizomycotina</taxon>
        <taxon>Eurotiomycetes</taxon>
        <taxon>Eurotiomycetidae</taxon>
        <taxon>Eurotiales</taxon>
        <taxon>Trichocomaceae</taxon>
        <taxon>Talaromyces</taxon>
        <taxon>Talaromyces sect. Talaromyces</taxon>
    </lineage>
</organism>
<comment type="cofactor">
    <cofactor evidence="1 5">
        <name>pyridoxal 5'-phosphate</name>
        <dbReference type="ChEBI" id="CHEBI:597326"/>
    </cofactor>
</comment>
<protein>
    <recommendedName>
        <fullName evidence="5">Ornithine aminotransferase</fullName>
        <ecNumber evidence="5">2.6.1.13</ecNumber>
    </recommendedName>
</protein>
<dbReference type="GO" id="GO:0055129">
    <property type="term" value="P:L-proline biosynthetic process"/>
    <property type="evidence" value="ECO:0007669"/>
    <property type="project" value="UniProtKB-UniPathway"/>
</dbReference>
<gene>
    <name evidence="6" type="ORF">TSTA_001520</name>
</gene>
<keyword evidence="3 4" id="KW-0663">Pyridoxal phosphate</keyword>
<dbReference type="GO" id="GO:0010121">
    <property type="term" value="P:L-arginine catabolic process to proline via ornithine"/>
    <property type="evidence" value="ECO:0007669"/>
    <property type="project" value="TreeGrafter"/>
</dbReference>
<dbReference type="GO" id="GO:0004587">
    <property type="term" value="F:ornithine aminotransferase activity"/>
    <property type="evidence" value="ECO:0007669"/>
    <property type="project" value="UniProtKB-EC"/>
</dbReference>
<reference evidence="7" key="1">
    <citation type="journal article" date="2015" name="Genome Announc.">
        <title>Genome sequence of the AIDS-associated pathogen Penicillium marneffei (ATCC18224) and its near taxonomic relative Talaromyces stipitatus (ATCC10500).</title>
        <authorList>
            <person name="Nierman W.C."/>
            <person name="Fedorova-Abrams N.D."/>
            <person name="Andrianopoulos A."/>
        </authorList>
    </citation>
    <scope>NUCLEOTIDE SEQUENCE [LARGE SCALE GENOMIC DNA]</scope>
    <source>
        <strain evidence="7">ATCC 10500 / CBS 375.48 / QM 6759 / NRRL 1006</strain>
    </source>
</reference>
<dbReference type="PANTHER" id="PTHR11986">
    <property type="entry name" value="AMINOTRANSFERASE CLASS III"/>
    <property type="match status" value="1"/>
</dbReference>
<dbReference type="GeneID" id="8098646"/>
<dbReference type="PANTHER" id="PTHR11986:SF18">
    <property type="entry name" value="ORNITHINE AMINOTRANSFERASE, MITOCHONDRIAL"/>
    <property type="match status" value="1"/>
</dbReference>
<dbReference type="CDD" id="cd00610">
    <property type="entry name" value="OAT_like"/>
    <property type="match status" value="1"/>
</dbReference>
<dbReference type="InterPro" id="IPR050103">
    <property type="entry name" value="Class-III_PLP-dep_AT"/>
</dbReference>
<dbReference type="STRING" id="441959.B8MSK1"/>
<dbReference type="OrthoDB" id="10261433at2759"/>
<keyword evidence="5 6" id="KW-0032">Aminotransferase</keyword>
<sequence length="432" mass="47973">MAVTLSDRAKELLEFESQYTAGGFHDPMPAVITKAKGVKLWDIDGKEYLDFTCMLSAVNQGHSHPAIIEAVVKQMHDASLVNIAAHTAIWPPFAQMMCQRFGYDKILPLVSGTEAVEAACKIARKWGINVKGIPADELLILGLSGCFHGLSIAMWSLQDKTPKRAAYGIADPRLTCYDPKTEEPLSYGNTGRIKACIEHHHARIAAVVIEPIRGQLRTFAEEISYSTKLYDLCKEYNILFIADEIRMGCGKTGRFLSSDHLGASRKPDLIALGKSLSGGVYPVSFVLGRSECMDLVGEKEIVSTYSFSPLAITATTAALRVIDDECLIERAGQIEKKFLEVAETWRHPFIRYATARGADFFIFFWRIDQNTCRRICEICMHNGLLVYPNGLGIRMSIAMVITDEELRAGLEILSNAFDTVFSDLTRYRALVG</sequence>